<gene>
    <name evidence="3" type="ORF">K3718_19165</name>
    <name evidence="2" type="ORF">PHA8399_00663</name>
</gene>
<dbReference type="EMBL" id="CP081052">
    <property type="protein sequence ID" value="UWQ43486.1"/>
    <property type="molecule type" value="Genomic_DNA"/>
</dbReference>
<reference evidence="3" key="2">
    <citation type="submission" date="2021-08" db="EMBL/GenBank/DDBJ databases">
        <authorList>
            <person name="Nwanade C."/>
            <person name="Wang M."/>
            <person name="Masoudi A."/>
            <person name="Yu Z."/>
            <person name="Liu J."/>
        </authorList>
    </citation>
    <scope>NUCLEOTIDE SEQUENCE</scope>
    <source>
        <strain evidence="3">S166</strain>
        <plasmid evidence="3">unnamed1</plasmid>
    </source>
</reference>
<evidence type="ECO:0000313" key="3">
    <source>
        <dbReference type="EMBL" id="UWQ43486.1"/>
    </source>
</evidence>
<organism evidence="2 4">
    <name type="scientific">Leisingera aquaemixtae</name>
    <dbReference type="NCBI Taxonomy" id="1396826"/>
    <lineage>
        <taxon>Bacteria</taxon>
        <taxon>Pseudomonadati</taxon>
        <taxon>Pseudomonadota</taxon>
        <taxon>Alphaproteobacteria</taxon>
        <taxon>Rhodobacterales</taxon>
        <taxon>Roseobacteraceae</taxon>
        <taxon>Leisingera</taxon>
    </lineage>
</organism>
<evidence type="ECO:0000313" key="5">
    <source>
        <dbReference type="Proteomes" id="UP001058514"/>
    </source>
</evidence>
<feature type="transmembrane region" description="Helical" evidence="1">
    <location>
        <begin position="6"/>
        <end position="27"/>
    </location>
</feature>
<dbReference type="AlphaFoldDB" id="A0A0P1H6H3"/>
<dbReference type="EMBL" id="CYSR01000009">
    <property type="protein sequence ID" value="CUH98549.1"/>
    <property type="molecule type" value="Genomic_DNA"/>
</dbReference>
<dbReference type="Proteomes" id="UP000051326">
    <property type="component" value="Unassembled WGS sequence"/>
</dbReference>
<geneLocation type="plasmid" evidence="3 5">
    <name>unnamed1</name>
</geneLocation>
<keyword evidence="1" id="KW-0812">Transmembrane</keyword>
<dbReference type="Proteomes" id="UP001058514">
    <property type="component" value="Plasmid unnamed1"/>
</dbReference>
<keyword evidence="3" id="KW-0614">Plasmid</keyword>
<dbReference type="STRING" id="1396826.PHA8399_00663"/>
<evidence type="ECO:0000256" key="1">
    <source>
        <dbReference type="SAM" id="Phobius"/>
    </source>
</evidence>
<proteinExistence type="predicted"/>
<name>A0A0P1H6H3_9RHOB</name>
<feature type="transmembrane region" description="Helical" evidence="1">
    <location>
        <begin position="39"/>
        <end position="60"/>
    </location>
</feature>
<sequence>MFESLYLTPVTGALTVFVVVVCGHLYRQNWKTQPPDARLRAWLFGVPAAVGLLALAFVPLKF</sequence>
<evidence type="ECO:0000313" key="2">
    <source>
        <dbReference type="EMBL" id="CUH98549.1"/>
    </source>
</evidence>
<dbReference type="RefSeq" id="WP_058284765.1">
    <property type="nucleotide sequence ID" value="NZ_CP041156.1"/>
</dbReference>
<accession>A0A0P1H6H3</accession>
<keyword evidence="1" id="KW-0472">Membrane</keyword>
<evidence type="ECO:0000313" key="4">
    <source>
        <dbReference type="Proteomes" id="UP000051326"/>
    </source>
</evidence>
<keyword evidence="5" id="KW-1185">Reference proteome</keyword>
<reference evidence="2 4" key="1">
    <citation type="submission" date="2015-09" db="EMBL/GenBank/DDBJ databases">
        <authorList>
            <consortium name="Swine Surveillance"/>
        </authorList>
    </citation>
    <scope>NUCLEOTIDE SEQUENCE [LARGE SCALE GENOMIC DNA]</scope>
    <source>
        <strain evidence="2 4">CECT 8399</strain>
    </source>
</reference>
<keyword evidence="1" id="KW-1133">Transmembrane helix</keyword>
<protein>
    <submittedName>
        <fullName evidence="2">Uncharacterized protein</fullName>
    </submittedName>
</protein>